<name>A0ABT2C6G9_9BURK</name>
<dbReference type="InterPro" id="IPR003779">
    <property type="entry name" value="CMD-like"/>
</dbReference>
<feature type="domain" description="Carboxymuconolactone decarboxylase-like" evidence="1">
    <location>
        <begin position="4"/>
        <end position="87"/>
    </location>
</feature>
<accession>A0ABT2C6G9</accession>
<comment type="caution">
    <text evidence="2">The sequence shown here is derived from an EMBL/GenBank/DDBJ whole genome shotgun (WGS) entry which is preliminary data.</text>
</comment>
<dbReference type="SUPFAM" id="SSF69118">
    <property type="entry name" value="AhpD-like"/>
    <property type="match status" value="1"/>
</dbReference>
<protein>
    <submittedName>
        <fullName evidence="2">Carboxymuconolactone decarboxylase family protein</fullName>
    </submittedName>
</protein>
<dbReference type="PANTHER" id="PTHR33570">
    <property type="entry name" value="4-CARBOXYMUCONOLACTONE DECARBOXYLASE FAMILY PROTEIN"/>
    <property type="match status" value="1"/>
</dbReference>
<dbReference type="InterPro" id="IPR052512">
    <property type="entry name" value="4CMD/NDH-1_regulator"/>
</dbReference>
<dbReference type="EMBL" id="JANUHC010000009">
    <property type="protein sequence ID" value="MCS0632239.1"/>
    <property type="molecule type" value="Genomic_DNA"/>
</dbReference>
<organism evidence="2 3">
    <name type="scientific">Telluria mixta</name>
    <dbReference type="NCBI Taxonomy" id="34071"/>
    <lineage>
        <taxon>Bacteria</taxon>
        <taxon>Pseudomonadati</taxon>
        <taxon>Pseudomonadota</taxon>
        <taxon>Betaproteobacteria</taxon>
        <taxon>Burkholderiales</taxon>
        <taxon>Oxalobacteraceae</taxon>
        <taxon>Telluria group</taxon>
        <taxon>Telluria</taxon>
    </lineage>
</organism>
<gene>
    <name evidence="2" type="ORF">NX786_23190</name>
</gene>
<reference evidence="2" key="1">
    <citation type="submission" date="2022-08" db="EMBL/GenBank/DDBJ databases">
        <title>Reclassification of Massilia species as members of the genera Telluria, Duganella, Pseudoduganella, Mokoshia gen. nov. and Zemynaea gen. nov. using orthogonal and non-orthogonal genome-based approaches.</title>
        <authorList>
            <person name="Bowman J.P."/>
        </authorList>
    </citation>
    <scope>NUCLEOTIDE SEQUENCE</scope>
    <source>
        <strain evidence="2">LMG 11547</strain>
    </source>
</reference>
<feature type="domain" description="Carboxymuconolactone decarboxylase-like" evidence="1">
    <location>
        <begin position="131"/>
        <end position="214"/>
    </location>
</feature>
<evidence type="ECO:0000313" key="2">
    <source>
        <dbReference type="EMBL" id="MCS0632239.1"/>
    </source>
</evidence>
<evidence type="ECO:0000313" key="3">
    <source>
        <dbReference type="Proteomes" id="UP001165263"/>
    </source>
</evidence>
<dbReference type="Proteomes" id="UP001165263">
    <property type="component" value="Unassembled WGS sequence"/>
</dbReference>
<dbReference type="InterPro" id="IPR029032">
    <property type="entry name" value="AhpD-like"/>
</dbReference>
<proteinExistence type="predicted"/>
<dbReference type="PANTHER" id="PTHR33570:SF9">
    <property type="entry name" value="BLL4600 PROTEIN"/>
    <property type="match status" value="1"/>
</dbReference>
<keyword evidence="3" id="KW-1185">Reference proteome</keyword>
<evidence type="ECO:0000259" key="1">
    <source>
        <dbReference type="Pfam" id="PF02627"/>
    </source>
</evidence>
<sequence>MVAPALEHYTQNLLLGDVWKRPGLSPRDRGIVTVAVLIARNQPLDLPFYLNRALDAGVKPGEIAEIITHLAFYSGWPNATAAVDAAKPVFAARHIKADQLPQAKVEQLPLDKDAENRRAATVEENFGKVAPGVVQYTTDALFRDLWLRPALAPRDRSMVTVSALVASGQTAQITYHLNRAMDNGLTQEEAGELLTQLAFYAGWPNVFSAMPVFKDVFAKRSGAAEK</sequence>
<dbReference type="Pfam" id="PF02627">
    <property type="entry name" value="CMD"/>
    <property type="match status" value="2"/>
</dbReference>
<dbReference type="Gene3D" id="1.20.1290.10">
    <property type="entry name" value="AhpD-like"/>
    <property type="match status" value="1"/>
</dbReference>